<sequence length="148" mass="16087">MQNTFADGLRLNFGRRCLTTNNNNNSGENWQRCSLAALATFGGTVAISRSRTFDVLNRPRYILVLLLLFFCADPRVCGTRWGHSGSAKTTWGSRRSGTGAGGGREGQGIGRTARFGRVSTADRVNQNTVEQSVCCGCEFKVKIVFVSA</sequence>
<comment type="caution">
    <text evidence="2">The sequence shown here is derived from an EMBL/GenBank/DDBJ whole genome shotgun (WGS) entry which is preliminary data.</text>
</comment>
<proteinExistence type="predicted"/>
<organism evidence="2 3">
    <name type="scientific">Rhynchophorus ferrugineus</name>
    <name type="common">Red palm weevil</name>
    <name type="synonym">Curculio ferrugineus</name>
    <dbReference type="NCBI Taxonomy" id="354439"/>
    <lineage>
        <taxon>Eukaryota</taxon>
        <taxon>Metazoa</taxon>
        <taxon>Ecdysozoa</taxon>
        <taxon>Arthropoda</taxon>
        <taxon>Hexapoda</taxon>
        <taxon>Insecta</taxon>
        <taxon>Pterygota</taxon>
        <taxon>Neoptera</taxon>
        <taxon>Endopterygota</taxon>
        <taxon>Coleoptera</taxon>
        <taxon>Polyphaga</taxon>
        <taxon>Cucujiformia</taxon>
        <taxon>Curculionidae</taxon>
        <taxon>Dryophthorinae</taxon>
        <taxon>Rhynchophorus</taxon>
    </lineage>
</organism>
<evidence type="ECO:0000256" key="1">
    <source>
        <dbReference type="SAM" id="MobiDB-lite"/>
    </source>
</evidence>
<accession>A0A834HX18</accession>
<reference evidence="2" key="1">
    <citation type="submission" date="2020-08" db="EMBL/GenBank/DDBJ databases">
        <title>Genome sequencing and assembly of the red palm weevil Rhynchophorus ferrugineus.</title>
        <authorList>
            <person name="Dias G.B."/>
            <person name="Bergman C.M."/>
            <person name="Manee M."/>
        </authorList>
    </citation>
    <scope>NUCLEOTIDE SEQUENCE</scope>
    <source>
        <strain evidence="2">AA-2017</strain>
        <tissue evidence="2">Whole larva</tissue>
    </source>
</reference>
<dbReference type="Proteomes" id="UP000625711">
    <property type="component" value="Unassembled WGS sequence"/>
</dbReference>
<gene>
    <name evidence="2" type="ORF">GWI33_018113</name>
</gene>
<name>A0A834HX18_RHYFE</name>
<evidence type="ECO:0000313" key="3">
    <source>
        <dbReference type="Proteomes" id="UP000625711"/>
    </source>
</evidence>
<feature type="region of interest" description="Disordered" evidence="1">
    <location>
        <begin position="86"/>
        <end position="110"/>
    </location>
</feature>
<feature type="compositionally biased region" description="Gly residues" evidence="1">
    <location>
        <begin position="98"/>
        <end position="109"/>
    </location>
</feature>
<protein>
    <submittedName>
        <fullName evidence="2">Uncharacterized protein</fullName>
    </submittedName>
</protein>
<evidence type="ECO:0000313" key="2">
    <source>
        <dbReference type="EMBL" id="KAF7268763.1"/>
    </source>
</evidence>
<dbReference type="EMBL" id="JAACXV010014301">
    <property type="protein sequence ID" value="KAF7268763.1"/>
    <property type="molecule type" value="Genomic_DNA"/>
</dbReference>
<keyword evidence="3" id="KW-1185">Reference proteome</keyword>
<dbReference type="AlphaFoldDB" id="A0A834HX18"/>